<proteinExistence type="predicted"/>
<keyword evidence="2" id="KW-1185">Reference proteome</keyword>
<evidence type="ECO:0000313" key="1">
    <source>
        <dbReference type="EMBL" id="CAH6721580.1"/>
    </source>
</evidence>
<evidence type="ECO:0000313" key="2">
    <source>
        <dbReference type="Proteomes" id="UP001152531"/>
    </source>
</evidence>
<protein>
    <submittedName>
        <fullName evidence="1">Uncharacterized protein</fullName>
    </submittedName>
</protein>
<comment type="caution">
    <text evidence="1">The sequence shown here is derived from an EMBL/GenBank/DDBJ whole genome shotgun (WGS) entry which is preliminary data.</text>
</comment>
<organism evidence="1 2">
    <name type="scientific">[Candida] jaroonii</name>
    <dbReference type="NCBI Taxonomy" id="467808"/>
    <lineage>
        <taxon>Eukaryota</taxon>
        <taxon>Fungi</taxon>
        <taxon>Dikarya</taxon>
        <taxon>Ascomycota</taxon>
        <taxon>Saccharomycotina</taxon>
        <taxon>Pichiomycetes</taxon>
        <taxon>Debaryomycetaceae</taxon>
        <taxon>Yamadazyma</taxon>
    </lineage>
</organism>
<dbReference type="EMBL" id="CALSDN010000006">
    <property type="protein sequence ID" value="CAH6721580.1"/>
    <property type="molecule type" value="Genomic_DNA"/>
</dbReference>
<sequence length="985" mass="112642">MTNARVRKGISYVIGDNNDKENHILPINAMEYSQSRNQLFTGGRDGIIKIWDSDSDKPNGYDINGNQSNGNDGDVTGDINERILKLETSISSNPLTFNKINHSFDVTNKNYDLHFDWINDLKLVNNDNDLVSCSSDLSLKITNLNDNNTSKFENIHTDYVKKLSHFKDQDLILSGGLDGKIVLWDLNQLKSVNVIKNHNNINSSNSIYSLANNNYNLISAGGPNNIINLFDKRLDNPYVKKLIGHQNNVRCLLMNDNFILSGSSDCTIKLWDLRNSKILKNFTIHDDPVWCLHSASDEFSTFYSADKSGTIIKTDLSHLPGDLLDNNTISTENFGLSTFVAKSSSSILALTIENDSIFASTDMSLDRYQVPNTDNLANYQYYKSLNDVPIEVVEKDEDLNSEIYDLVSHMSVDSNYELQSNFSHNTADKGDDNEYESMFLDVNGGCSRDFVNVDKGTPQDDDFVDLTPVEILLNPVSSEQVSLIPFNKKPLESYGLTPKSVIAKRLFNNKRTMLVLYLNGDIAIWDLFICKKIKSFPYNTEKLDSLVTNEMIKKRIKDMDDIFQQYQTTDTLNNWCEVEIKSGKLLVTITETNFNNIEIYYDELIESYPFLQYEKDQDAVKNTKVKVNGDDRLQVSRIFLNSIFRNYSLFEWKFDGQLREELRVQHQKKVPDGAFKKMFSRKSSSNGIPTLKRVGSRSSGINSTNISVSSQNNSAVNSTNISINELESPIHEFINSTEDVDDDSINHILNDNKHKYLEKLTVSSKLPDTNLKLYTNNYDHVKNYYSSEEFLPYKPVIPFDELPSNLLIIIFENSSDLGNLRDLFSFRLSDLSDASNLEDNYQLIKNLRSFLPKWIGQPILLDKFPIKESPKIAFQLLELDYTTLPPEKKIHGKSQRKIKRLPVLESSIKLTSHNMLRVGKILTYLTEKFESRTSEMKDKLPATDWLVLECKGQELSNNMTLQTIKTKIWKSSSDIELKFRRKYDK</sequence>
<accession>A0ACA9YA60</accession>
<name>A0ACA9YA60_9ASCO</name>
<reference evidence="1" key="1">
    <citation type="submission" date="2022-06" db="EMBL/GenBank/DDBJ databases">
        <authorList>
            <person name="Legras J.-L."/>
            <person name="Devillers H."/>
            <person name="Grondin C."/>
        </authorList>
    </citation>
    <scope>NUCLEOTIDE SEQUENCE</scope>
    <source>
        <strain evidence="1">CLIB 1444</strain>
    </source>
</reference>
<dbReference type="Proteomes" id="UP001152531">
    <property type="component" value="Unassembled WGS sequence"/>
</dbReference>
<gene>
    <name evidence="1" type="ORF">CLIB1444_06S05424</name>
</gene>